<keyword evidence="1 4" id="KW-0808">Transferase</keyword>
<dbReference type="Proteomes" id="UP001167864">
    <property type="component" value="Unassembled WGS sequence"/>
</dbReference>
<evidence type="ECO:0000313" key="4">
    <source>
        <dbReference type="EMBL" id="MDN0087533.1"/>
    </source>
</evidence>
<sequence length="142" mass="16281">MKIREYQEADRPFLRTLYLASRQTAFSWLNQENFQLEDFDKAVLGEKILVAVEDGIRLGFASVFREENFLHNLFVDPSSQGLGVGKLLLQAVQRELTATGALKCLVRNQRALAFYQQNGWQKISTGKGEDGEYILMHWVKPN</sequence>
<evidence type="ECO:0000313" key="5">
    <source>
        <dbReference type="Proteomes" id="UP001167864"/>
    </source>
</evidence>
<evidence type="ECO:0000256" key="1">
    <source>
        <dbReference type="ARBA" id="ARBA00022679"/>
    </source>
</evidence>
<gene>
    <name evidence="4" type="ORF">QVN42_09025</name>
</gene>
<feature type="domain" description="N-acetyltransferase" evidence="3">
    <location>
        <begin position="1"/>
        <end position="141"/>
    </location>
</feature>
<dbReference type="GO" id="GO:0016747">
    <property type="term" value="F:acyltransferase activity, transferring groups other than amino-acyl groups"/>
    <property type="evidence" value="ECO:0007669"/>
    <property type="project" value="InterPro"/>
</dbReference>
<evidence type="ECO:0000256" key="2">
    <source>
        <dbReference type="ARBA" id="ARBA00023315"/>
    </source>
</evidence>
<comment type="caution">
    <text evidence="4">The sequence shown here is derived from an EMBL/GenBank/DDBJ whole genome shotgun (WGS) entry which is preliminary data.</text>
</comment>
<organism evidence="4 5">
    <name type="scientific">Yersinia nurmii</name>
    <dbReference type="NCBI Taxonomy" id="685706"/>
    <lineage>
        <taxon>Bacteria</taxon>
        <taxon>Pseudomonadati</taxon>
        <taxon>Pseudomonadota</taxon>
        <taxon>Gammaproteobacteria</taxon>
        <taxon>Enterobacterales</taxon>
        <taxon>Yersiniaceae</taxon>
        <taxon>Yersinia</taxon>
    </lineage>
</organism>
<dbReference type="PANTHER" id="PTHR43800">
    <property type="entry name" value="PEPTIDYL-LYSINE N-ACETYLTRANSFERASE YJAB"/>
    <property type="match status" value="1"/>
</dbReference>
<dbReference type="Pfam" id="PF13508">
    <property type="entry name" value="Acetyltransf_7"/>
    <property type="match status" value="1"/>
</dbReference>
<accession>A0AAW7JWW8</accession>
<evidence type="ECO:0000259" key="3">
    <source>
        <dbReference type="PROSITE" id="PS51186"/>
    </source>
</evidence>
<protein>
    <submittedName>
        <fullName evidence="4">GNAT family N-acetyltransferase</fullName>
        <ecNumber evidence="4">2.3.1.-</ecNumber>
    </submittedName>
</protein>
<dbReference type="RefSeq" id="WP_289817887.1">
    <property type="nucleotide sequence ID" value="NZ_JAUEHU010000007.1"/>
</dbReference>
<reference evidence="4" key="1">
    <citation type="submission" date="2023-06" db="EMBL/GenBank/DDBJ databases">
        <authorList>
            <person name="Polev D.E."/>
            <person name="Saitova A.T."/>
            <person name="Bogumilchik E.A."/>
            <person name="Kokorina G.I."/>
            <person name="Voskresenskaia E.A."/>
        </authorList>
    </citation>
    <scope>NUCLEOTIDE SEQUENCE</scope>
    <source>
        <strain evidence="4">2145 StPb PI</strain>
    </source>
</reference>
<dbReference type="AlphaFoldDB" id="A0AAW7JWW8"/>
<dbReference type="PROSITE" id="PS51186">
    <property type="entry name" value="GNAT"/>
    <property type="match status" value="1"/>
</dbReference>
<dbReference type="SUPFAM" id="SSF55729">
    <property type="entry name" value="Acyl-CoA N-acyltransferases (Nat)"/>
    <property type="match status" value="1"/>
</dbReference>
<name>A0AAW7JWW8_9GAMM</name>
<dbReference type="InterPro" id="IPR000182">
    <property type="entry name" value="GNAT_dom"/>
</dbReference>
<dbReference type="EMBL" id="JAUEHU010000007">
    <property type="protein sequence ID" value="MDN0087533.1"/>
    <property type="molecule type" value="Genomic_DNA"/>
</dbReference>
<keyword evidence="2 4" id="KW-0012">Acyltransferase</keyword>
<dbReference type="PANTHER" id="PTHR43800:SF1">
    <property type="entry name" value="PEPTIDYL-LYSINE N-ACETYLTRANSFERASE YJAB"/>
    <property type="match status" value="1"/>
</dbReference>
<dbReference type="EC" id="2.3.1.-" evidence="4"/>
<proteinExistence type="predicted"/>
<dbReference type="CDD" id="cd04301">
    <property type="entry name" value="NAT_SF"/>
    <property type="match status" value="1"/>
</dbReference>
<dbReference type="Gene3D" id="3.40.630.30">
    <property type="match status" value="1"/>
</dbReference>
<dbReference type="InterPro" id="IPR016181">
    <property type="entry name" value="Acyl_CoA_acyltransferase"/>
</dbReference>